<dbReference type="PANTHER" id="PTHR42964">
    <property type="entry name" value="ENOYL-COA HYDRATASE"/>
    <property type="match status" value="1"/>
</dbReference>
<dbReference type="InterPro" id="IPR051683">
    <property type="entry name" value="Enoyl-CoA_Hydratase/Isomerase"/>
</dbReference>
<dbReference type="InterPro" id="IPR029045">
    <property type="entry name" value="ClpP/crotonase-like_dom_sf"/>
</dbReference>
<dbReference type="EMBL" id="JACDQQ010001599">
    <property type="protein sequence ID" value="MBA0086608.1"/>
    <property type="molecule type" value="Genomic_DNA"/>
</dbReference>
<comment type="similarity">
    <text evidence="1">Belongs to the enoyl-CoA hydratase/isomerase family.</text>
</comment>
<accession>A0A7V8SY20</accession>
<feature type="non-terminal residue" evidence="2">
    <location>
        <position position="1"/>
    </location>
</feature>
<keyword evidence="3" id="KW-1185">Reference proteome</keyword>
<dbReference type="Pfam" id="PF00378">
    <property type="entry name" value="ECH_1"/>
    <property type="match status" value="1"/>
</dbReference>
<evidence type="ECO:0000313" key="2">
    <source>
        <dbReference type="EMBL" id="MBA0086608.1"/>
    </source>
</evidence>
<dbReference type="AlphaFoldDB" id="A0A7V8SY20"/>
<dbReference type="CDD" id="cd06558">
    <property type="entry name" value="crotonase-like"/>
    <property type="match status" value="1"/>
</dbReference>
<dbReference type="Gene3D" id="3.90.226.10">
    <property type="entry name" value="2-enoyl-CoA Hydratase, Chain A, domain 1"/>
    <property type="match status" value="1"/>
</dbReference>
<gene>
    <name evidence="2" type="ORF">HRJ53_16630</name>
</gene>
<dbReference type="Proteomes" id="UP000567293">
    <property type="component" value="Unassembled WGS sequence"/>
</dbReference>
<sequence>QPEIKLGCFPPVALVTLPCLIGMQAAAHLILTAHQINATEAHRLGLVSRVVRDDELPAAVDALLDELRALSPSVLRLTRKTLARLHSPDFLAQLDEAERLYLSELIETHDAQEGIRAFLEKRKPVWKAK</sequence>
<protein>
    <submittedName>
        <fullName evidence="2">Enoyl-CoA hydratase/isomerase family protein</fullName>
    </submittedName>
</protein>
<dbReference type="PANTHER" id="PTHR42964:SF1">
    <property type="entry name" value="POLYKETIDE BIOSYNTHESIS ENOYL-COA HYDRATASE PKSH-RELATED"/>
    <property type="match status" value="1"/>
</dbReference>
<organism evidence="2 3">
    <name type="scientific">Candidatus Acidiferrum panamense</name>
    <dbReference type="NCBI Taxonomy" id="2741543"/>
    <lineage>
        <taxon>Bacteria</taxon>
        <taxon>Pseudomonadati</taxon>
        <taxon>Acidobacteriota</taxon>
        <taxon>Terriglobia</taxon>
        <taxon>Candidatus Acidiferrales</taxon>
        <taxon>Candidatus Acidiferrum</taxon>
    </lineage>
</organism>
<evidence type="ECO:0000313" key="3">
    <source>
        <dbReference type="Proteomes" id="UP000567293"/>
    </source>
</evidence>
<name>A0A7V8SY20_9BACT</name>
<dbReference type="InterPro" id="IPR001753">
    <property type="entry name" value="Enoyl-CoA_hydra/iso"/>
</dbReference>
<dbReference type="SUPFAM" id="SSF52096">
    <property type="entry name" value="ClpP/crotonase"/>
    <property type="match status" value="1"/>
</dbReference>
<comment type="caution">
    <text evidence="2">The sequence shown here is derived from an EMBL/GenBank/DDBJ whole genome shotgun (WGS) entry which is preliminary data.</text>
</comment>
<dbReference type="GO" id="GO:0016853">
    <property type="term" value="F:isomerase activity"/>
    <property type="evidence" value="ECO:0007669"/>
    <property type="project" value="UniProtKB-KW"/>
</dbReference>
<proteinExistence type="inferred from homology"/>
<reference evidence="2" key="1">
    <citation type="submission" date="2020-06" db="EMBL/GenBank/DDBJ databases">
        <title>Legume-microbial interactions unlock mineral nutrients during tropical forest succession.</title>
        <authorList>
            <person name="Epihov D.Z."/>
        </authorList>
    </citation>
    <scope>NUCLEOTIDE SEQUENCE [LARGE SCALE GENOMIC DNA]</scope>
    <source>
        <strain evidence="2">Pan2503</strain>
    </source>
</reference>
<evidence type="ECO:0000256" key="1">
    <source>
        <dbReference type="ARBA" id="ARBA00005254"/>
    </source>
</evidence>